<evidence type="ECO:0000313" key="3">
    <source>
        <dbReference type="Proteomes" id="UP001500167"/>
    </source>
</evidence>
<dbReference type="Proteomes" id="UP001500167">
    <property type="component" value="Unassembled WGS sequence"/>
</dbReference>
<accession>A0ABP8A0G4</accession>
<comment type="caution">
    <text evidence="2">The sequence shown here is derived from an EMBL/GenBank/DDBJ whole genome shotgun (WGS) entry which is preliminary data.</text>
</comment>
<dbReference type="RefSeq" id="WP_257093925.1">
    <property type="nucleotide sequence ID" value="NZ_BAAAZK010000005.1"/>
</dbReference>
<sequence length="116" mass="13898">MDNEHKKMKQIMQMSKVRMPFDDFEQRIMGQITDLENAKSKAHSDKKYAIIFFLLGSICGILLNNYWMNKLERIEIMVAYRNYIAIISQIIFVVLICSFCHQLWKLIKIQRDKSYQ</sequence>
<keyword evidence="1" id="KW-1133">Transmembrane helix</keyword>
<protein>
    <submittedName>
        <fullName evidence="2">Uncharacterized protein</fullName>
    </submittedName>
</protein>
<keyword evidence="1" id="KW-0472">Membrane</keyword>
<feature type="transmembrane region" description="Helical" evidence="1">
    <location>
        <begin position="80"/>
        <end position="104"/>
    </location>
</feature>
<dbReference type="EMBL" id="BAAAZK010000005">
    <property type="protein sequence ID" value="GAA4174880.1"/>
    <property type="molecule type" value="Genomic_DNA"/>
</dbReference>
<name>A0ABP8A0G4_9SPHI</name>
<proteinExistence type="predicted"/>
<reference evidence="3" key="1">
    <citation type="journal article" date="2019" name="Int. J. Syst. Evol. Microbiol.">
        <title>The Global Catalogue of Microorganisms (GCM) 10K type strain sequencing project: providing services to taxonomists for standard genome sequencing and annotation.</title>
        <authorList>
            <consortium name="The Broad Institute Genomics Platform"/>
            <consortium name="The Broad Institute Genome Sequencing Center for Infectious Disease"/>
            <person name="Wu L."/>
            <person name="Ma J."/>
        </authorList>
    </citation>
    <scope>NUCLEOTIDE SEQUENCE [LARGE SCALE GENOMIC DNA]</scope>
    <source>
        <strain evidence="3">JCM 16722</strain>
    </source>
</reference>
<gene>
    <name evidence="2" type="ORF">GCM10022218_19880</name>
</gene>
<keyword evidence="1" id="KW-0812">Transmembrane</keyword>
<feature type="transmembrane region" description="Helical" evidence="1">
    <location>
        <begin position="48"/>
        <end position="68"/>
    </location>
</feature>
<evidence type="ECO:0000313" key="2">
    <source>
        <dbReference type="EMBL" id="GAA4174880.1"/>
    </source>
</evidence>
<keyword evidence="3" id="KW-1185">Reference proteome</keyword>
<evidence type="ECO:0000256" key="1">
    <source>
        <dbReference type="SAM" id="Phobius"/>
    </source>
</evidence>
<organism evidence="2 3">
    <name type="scientific">Sphingobacterium ginsenosidimutans</name>
    <dbReference type="NCBI Taxonomy" id="687845"/>
    <lineage>
        <taxon>Bacteria</taxon>
        <taxon>Pseudomonadati</taxon>
        <taxon>Bacteroidota</taxon>
        <taxon>Sphingobacteriia</taxon>
        <taxon>Sphingobacteriales</taxon>
        <taxon>Sphingobacteriaceae</taxon>
        <taxon>Sphingobacterium</taxon>
    </lineage>
</organism>